<dbReference type="CDD" id="cd05154">
    <property type="entry name" value="ACAD10_11_N-like"/>
    <property type="match status" value="1"/>
</dbReference>
<feature type="domain" description="Aminoglycoside phosphotransferase" evidence="1">
    <location>
        <begin position="60"/>
        <end position="266"/>
    </location>
</feature>
<reference evidence="3 5" key="2">
    <citation type="submission" date="2018-10" db="EMBL/GenBank/DDBJ databases">
        <title>Draft genome sequence of Zhongshania sp. DSW25-10.</title>
        <authorList>
            <person name="Oh J."/>
        </authorList>
    </citation>
    <scope>NUCLEOTIDE SEQUENCE [LARGE SCALE GENOMIC DNA]</scope>
    <source>
        <strain evidence="3 5">DSW25-10</strain>
    </source>
</reference>
<dbReference type="RefSeq" id="WP_103683164.1">
    <property type="nucleotide sequence ID" value="NZ_PQGG01000009.1"/>
</dbReference>
<dbReference type="Pfam" id="PF01636">
    <property type="entry name" value="APH"/>
    <property type="match status" value="1"/>
</dbReference>
<evidence type="ECO:0000259" key="1">
    <source>
        <dbReference type="Pfam" id="PF01636"/>
    </source>
</evidence>
<dbReference type="EMBL" id="RHGB01000003">
    <property type="protein sequence ID" value="RNL66690.1"/>
    <property type="molecule type" value="Genomic_DNA"/>
</dbReference>
<evidence type="ECO:0000313" key="5">
    <source>
        <dbReference type="Proteomes" id="UP000274695"/>
    </source>
</evidence>
<dbReference type="InterPro" id="IPR011009">
    <property type="entry name" value="Kinase-like_dom_sf"/>
</dbReference>
<sequence>MAMKNTLTEDVLLEALPKTIKRNISDAENVVVSNISVPQSSGLSAETVMFSASWQRAGVTVDRDFVARVQPSGPALFMDYDLEAEFKVMHALSTTSVPVPAVLFVETDTSFLGAPFLVMERVDGDIAADDPPFTVEGWVLDLPEEQRALLADNSLKAMVDLHNQNIVELGLDNIGHGNPELSGFDRLIDYWAKKSEWVLEEKNPTISAALEWVFENKPDDTDSNVLSWGDARLGNMIIAKDQSVAAIIDWEMLSCGPRELDLGWWLFLLKHHSVGVGAELPSGFKTRDEEIARYEELSGHKVRNLHYFEVFAGLRMAILVARAASLLKSAGYIPKDSPMALINPATNLLAELLGLPAPVGESDYYIGSRT</sequence>
<dbReference type="InterPro" id="IPR051678">
    <property type="entry name" value="AGP_Transferase"/>
</dbReference>
<dbReference type="PANTHER" id="PTHR21310:SF40">
    <property type="entry name" value="AMINOGLYCOSIDE PHOSPHOTRANSFERASE DOMAIN-CONTAINING PROTEIN-RELATED"/>
    <property type="match status" value="1"/>
</dbReference>
<reference evidence="2" key="1">
    <citation type="submission" date="2018-01" db="EMBL/GenBank/DDBJ databases">
        <authorList>
            <person name="Yu X.-D."/>
        </authorList>
    </citation>
    <scope>NUCLEOTIDE SEQUENCE</scope>
    <source>
        <strain evidence="2">ZX-21</strain>
    </source>
</reference>
<protein>
    <submittedName>
        <fullName evidence="2 3">Phosphotransferase</fullName>
    </submittedName>
</protein>
<dbReference type="Proteomes" id="UP000237222">
    <property type="component" value="Unassembled WGS sequence"/>
</dbReference>
<dbReference type="OrthoDB" id="3806873at2"/>
<evidence type="ECO:0000313" key="3">
    <source>
        <dbReference type="EMBL" id="RNL66690.1"/>
    </source>
</evidence>
<dbReference type="SUPFAM" id="SSF56112">
    <property type="entry name" value="Protein kinase-like (PK-like)"/>
    <property type="match status" value="1"/>
</dbReference>
<evidence type="ECO:0000313" key="4">
    <source>
        <dbReference type="Proteomes" id="UP000237222"/>
    </source>
</evidence>
<gene>
    <name evidence="2" type="ORF">C0068_03755</name>
    <name evidence="3" type="ORF">D0911_03890</name>
</gene>
<dbReference type="InterPro" id="IPR041726">
    <property type="entry name" value="ACAD10_11_N"/>
</dbReference>
<name>A0A2S4HJ03_9GAMM</name>
<proteinExistence type="predicted"/>
<organism evidence="2 4">
    <name type="scientific">Zhongshania marina</name>
    <dbReference type="NCBI Taxonomy" id="2304603"/>
    <lineage>
        <taxon>Bacteria</taxon>
        <taxon>Pseudomonadati</taxon>
        <taxon>Pseudomonadota</taxon>
        <taxon>Gammaproteobacteria</taxon>
        <taxon>Cellvibrionales</taxon>
        <taxon>Spongiibacteraceae</taxon>
        <taxon>Zhongshania</taxon>
    </lineage>
</organism>
<comment type="caution">
    <text evidence="2">The sequence shown here is derived from an EMBL/GenBank/DDBJ whole genome shotgun (WGS) entry which is preliminary data.</text>
</comment>
<dbReference type="Gene3D" id="3.30.200.20">
    <property type="entry name" value="Phosphorylase Kinase, domain 1"/>
    <property type="match status" value="1"/>
</dbReference>
<dbReference type="EMBL" id="PQGG01000009">
    <property type="protein sequence ID" value="POP53966.1"/>
    <property type="molecule type" value="Genomic_DNA"/>
</dbReference>
<evidence type="ECO:0000313" key="2">
    <source>
        <dbReference type="EMBL" id="POP53966.1"/>
    </source>
</evidence>
<dbReference type="InterPro" id="IPR002575">
    <property type="entry name" value="Aminoglycoside_PTrfase"/>
</dbReference>
<dbReference type="Gene3D" id="3.90.1200.10">
    <property type="match status" value="1"/>
</dbReference>
<dbReference type="PANTHER" id="PTHR21310">
    <property type="entry name" value="AMINOGLYCOSIDE PHOSPHOTRANSFERASE-RELATED-RELATED"/>
    <property type="match status" value="1"/>
</dbReference>
<accession>A0A2S4HJ03</accession>
<dbReference type="Proteomes" id="UP000274695">
    <property type="component" value="Unassembled WGS sequence"/>
</dbReference>
<keyword evidence="5" id="KW-1185">Reference proteome</keyword>
<dbReference type="AlphaFoldDB" id="A0A2S4HJ03"/>